<sequence>MIFLLASVSSASPGLSSTPSKQSFATRKRTACERFEIVTWTSWASRFLRSEGRVGRVRLNGFGRVRGGAGTRCRGRLGFLTALETEGSAIDGGEASSEVNAGCGYIQ</sequence>
<proteinExistence type="predicted"/>
<dbReference type="AlphaFoldDB" id="A0A9P6AMZ8"/>
<dbReference type="EMBL" id="MU129050">
    <property type="protein sequence ID" value="KAF9508798.1"/>
    <property type="molecule type" value="Genomic_DNA"/>
</dbReference>
<gene>
    <name evidence="1" type="ORF">BS47DRAFT_207056</name>
</gene>
<keyword evidence="2" id="KW-1185">Reference proteome</keyword>
<reference evidence="1" key="1">
    <citation type="journal article" date="2020" name="Nat. Commun.">
        <title>Large-scale genome sequencing of mycorrhizal fungi provides insights into the early evolution of symbiotic traits.</title>
        <authorList>
            <person name="Miyauchi S."/>
            <person name="Kiss E."/>
            <person name="Kuo A."/>
            <person name="Drula E."/>
            <person name="Kohler A."/>
            <person name="Sanchez-Garcia M."/>
            <person name="Morin E."/>
            <person name="Andreopoulos B."/>
            <person name="Barry K.W."/>
            <person name="Bonito G."/>
            <person name="Buee M."/>
            <person name="Carver A."/>
            <person name="Chen C."/>
            <person name="Cichocki N."/>
            <person name="Clum A."/>
            <person name="Culley D."/>
            <person name="Crous P.W."/>
            <person name="Fauchery L."/>
            <person name="Girlanda M."/>
            <person name="Hayes R.D."/>
            <person name="Keri Z."/>
            <person name="LaButti K."/>
            <person name="Lipzen A."/>
            <person name="Lombard V."/>
            <person name="Magnuson J."/>
            <person name="Maillard F."/>
            <person name="Murat C."/>
            <person name="Nolan M."/>
            <person name="Ohm R.A."/>
            <person name="Pangilinan J."/>
            <person name="Pereira M.F."/>
            <person name="Perotto S."/>
            <person name="Peter M."/>
            <person name="Pfister S."/>
            <person name="Riley R."/>
            <person name="Sitrit Y."/>
            <person name="Stielow J.B."/>
            <person name="Szollosi G."/>
            <person name="Zifcakova L."/>
            <person name="Stursova M."/>
            <person name="Spatafora J.W."/>
            <person name="Tedersoo L."/>
            <person name="Vaario L.M."/>
            <person name="Yamada A."/>
            <person name="Yan M."/>
            <person name="Wang P."/>
            <person name="Xu J."/>
            <person name="Bruns T."/>
            <person name="Baldrian P."/>
            <person name="Vilgalys R."/>
            <person name="Dunand C."/>
            <person name="Henrissat B."/>
            <person name="Grigoriev I.V."/>
            <person name="Hibbett D."/>
            <person name="Nagy L.G."/>
            <person name="Martin F.M."/>
        </authorList>
    </citation>
    <scope>NUCLEOTIDE SEQUENCE</scope>
    <source>
        <strain evidence="1">UP504</strain>
    </source>
</reference>
<organism evidence="1 2">
    <name type="scientific">Hydnum rufescens UP504</name>
    <dbReference type="NCBI Taxonomy" id="1448309"/>
    <lineage>
        <taxon>Eukaryota</taxon>
        <taxon>Fungi</taxon>
        <taxon>Dikarya</taxon>
        <taxon>Basidiomycota</taxon>
        <taxon>Agaricomycotina</taxon>
        <taxon>Agaricomycetes</taxon>
        <taxon>Cantharellales</taxon>
        <taxon>Hydnaceae</taxon>
        <taxon>Hydnum</taxon>
    </lineage>
</organism>
<comment type="caution">
    <text evidence="1">The sequence shown here is derived from an EMBL/GenBank/DDBJ whole genome shotgun (WGS) entry which is preliminary data.</text>
</comment>
<name>A0A9P6AMZ8_9AGAM</name>
<evidence type="ECO:0000313" key="2">
    <source>
        <dbReference type="Proteomes" id="UP000886523"/>
    </source>
</evidence>
<accession>A0A9P6AMZ8</accession>
<evidence type="ECO:0000313" key="1">
    <source>
        <dbReference type="EMBL" id="KAF9508798.1"/>
    </source>
</evidence>
<protein>
    <submittedName>
        <fullName evidence="1">Uncharacterized protein</fullName>
    </submittedName>
</protein>
<dbReference type="Proteomes" id="UP000886523">
    <property type="component" value="Unassembled WGS sequence"/>
</dbReference>